<comment type="caution">
    <text evidence="1">The sequence shown here is derived from an EMBL/GenBank/DDBJ whole genome shotgun (WGS) entry which is preliminary data.</text>
</comment>
<evidence type="ECO:0000313" key="2">
    <source>
        <dbReference type="Proteomes" id="UP000054783"/>
    </source>
</evidence>
<organism evidence="1 2">
    <name type="scientific">Trichinella patagoniensis</name>
    <dbReference type="NCBI Taxonomy" id="990121"/>
    <lineage>
        <taxon>Eukaryota</taxon>
        <taxon>Metazoa</taxon>
        <taxon>Ecdysozoa</taxon>
        <taxon>Nematoda</taxon>
        <taxon>Enoplea</taxon>
        <taxon>Dorylaimia</taxon>
        <taxon>Trichinellida</taxon>
        <taxon>Trichinellidae</taxon>
        <taxon>Trichinella</taxon>
    </lineage>
</organism>
<sequence>MRSFRLITVVTSSPFYPGIITWKVGIIGSTEKRVKVITGYMNCSSS</sequence>
<dbReference type="AlphaFoldDB" id="A0A0V0W510"/>
<name>A0A0V0W510_9BILA</name>
<keyword evidence="2" id="KW-1185">Reference proteome</keyword>
<gene>
    <name evidence="1" type="ORF">T12_5312</name>
</gene>
<evidence type="ECO:0000313" key="1">
    <source>
        <dbReference type="EMBL" id="KRX70645.1"/>
    </source>
</evidence>
<proteinExistence type="predicted"/>
<dbReference type="Proteomes" id="UP000054783">
    <property type="component" value="Unassembled WGS sequence"/>
</dbReference>
<reference evidence="1 2" key="1">
    <citation type="submission" date="2015-01" db="EMBL/GenBank/DDBJ databases">
        <title>Evolution of Trichinella species and genotypes.</title>
        <authorList>
            <person name="Korhonen P.K."/>
            <person name="Edoardo P."/>
            <person name="Giuseppe L.R."/>
            <person name="Gasser R.B."/>
        </authorList>
    </citation>
    <scope>NUCLEOTIDE SEQUENCE [LARGE SCALE GENOMIC DNA]</scope>
    <source>
        <strain evidence="1">ISS2496</strain>
    </source>
</reference>
<protein>
    <submittedName>
        <fullName evidence="1">Uncharacterized protein</fullName>
    </submittedName>
</protein>
<accession>A0A0V0W510</accession>
<dbReference type="EMBL" id="JYDQ01005845">
    <property type="protein sequence ID" value="KRX70645.1"/>
    <property type="molecule type" value="Genomic_DNA"/>
</dbReference>